<reference evidence="3" key="2">
    <citation type="journal article" date="2021" name="Viruses">
        <title>Are Bordetella bronchiseptica Siphoviruses (Genus Vojvodinavirus) Appropriate for Phage Therapy Bacterial Allies or Foes?</title>
        <authorList>
            <person name="Petrovic Fabijan A."/>
            <person name="Aleksic Sabo V."/>
            <person name="Gavric D."/>
            <person name="Doffkay Z."/>
            <person name="Rakhely G."/>
            <person name="Knezevic P."/>
        </authorList>
    </citation>
    <scope>NUCLEOTIDE SEQUENCE [LARGE SCALE GENOMIC DNA]</scope>
</reference>
<evidence type="ECO:0000313" key="3">
    <source>
        <dbReference type="Proteomes" id="UP000241807"/>
    </source>
</evidence>
<organism evidence="2 3">
    <name type="scientific">Bordetella phage FP1</name>
    <dbReference type="NCBI Taxonomy" id="1916125"/>
    <lineage>
        <taxon>Viruses</taxon>
        <taxon>Duplodnaviria</taxon>
        <taxon>Heunggongvirae</taxon>
        <taxon>Uroviricota</taxon>
        <taxon>Caudoviricetes</taxon>
        <taxon>Mesyanzhinovviridae</taxon>
        <taxon>Rabinowitzvirinae</taxon>
        <taxon>Vojvodinavirus</taxon>
        <taxon>Vojvodinavirus FP1</taxon>
        <taxon>Bordetella virus FP1</taxon>
    </lineage>
</organism>
<keyword evidence="3" id="KW-1185">Reference proteome</keyword>
<feature type="compositionally biased region" description="Low complexity" evidence="1">
    <location>
        <begin position="41"/>
        <end position="56"/>
    </location>
</feature>
<dbReference type="KEGG" id="vg:54984295"/>
<proteinExistence type="predicted"/>
<reference evidence="2 3" key="1">
    <citation type="submission" date="2016-10" db="EMBL/GenBank/DDBJ databases">
        <title>Properties of three new Bordetella phage species from family Siphoviridae.</title>
        <authorList>
            <person name="Knezevic P."/>
            <person name="Petrovic Fabijan A."/>
            <person name="Doffkay Z."/>
            <person name="Rakhely G."/>
        </authorList>
    </citation>
    <scope>NUCLEOTIDE SEQUENCE [LARGE SCALE GENOMIC DNA]</scope>
</reference>
<name>A0A2D0W9J4_9CAUD</name>
<dbReference type="EMBL" id="KY000220">
    <property type="protein sequence ID" value="APL99329.1"/>
    <property type="molecule type" value="Genomic_DNA"/>
</dbReference>
<dbReference type="GeneID" id="54984295"/>
<evidence type="ECO:0000313" key="2">
    <source>
        <dbReference type="EMBL" id="APL99329.1"/>
    </source>
</evidence>
<accession>A0A2D0W9J4</accession>
<dbReference type="Proteomes" id="UP000241807">
    <property type="component" value="Segment"/>
</dbReference>
<feature type="region of interest" description="Disordered" evidence="1">
    <location>
        <begin position="37"/>
        <end position="56"/>
    </location>
</feature>
<sequence>MRALILILAVLPLLAPQAHAEEVRPYSAQETIRRAQVGTHSPRLAPPVRVAPTPARAARPSRYDRMVCRVDPAKPLHQQIICEKQK</sequence>
<dbReference type="RefSeq" id="YP_009794044.1">
    <property type="nucleotide sequence ID" value="NC_047878.1"/>
</dbReference>
<evidence type="ECO:0000256" key="1">
    <source>
        <dbReference type="SAM" id="MobiDB-lite"/>
    </source>
</evidence>
<protein>
    <submittedName>
        <fullName evidence="2">Uncharacterized protein</fullName>
    </submittedName>
</protein>